<dbReference type="STRING" id="36166.T1GL31"/>
<accession>T1GL31</accession>
<evidence type="ECO:0000256" key="1">
    <source>
        <dbReference type="ARBA" id="ARBA00004123"/>
    </source>
</evidence>
<sequence length="66" mass="7394">MNAENVAKAVALSAEGRSIRCIALFLNIPKSTVTDALKRYRETGLFTRRPGQGRFRCTSDRDDDSF</sequence>
<dbReference type="InterPro" id="IPR036388">
    <property type="entry name" value="WH-like_DNA-bd_sf"/>
</dbReference>
<dbReference type="GO" id="GO:0005634">
    <property type="term" value="C:nucleus"/>
    <property type="evidence" value="ECO:0007669"/>
    <property type="project" value="UniProtKB-SubCell"/>
</dbReference>
<protein>
    <recommendedName>
        <fullName evidence="4">Paired domain-containing protein</fullName>
    </recommendedName>
</protein>
<name>T1GL31_MEGSC</name>
<dbReference type="Gene3D" id="1.10.10.10">
    <property type="entry name" value="Winged helix-like DNA-binding domain superfamily/Winged helix DNA-binding domain"/>
    <property type="match status" value="1"/>
</dbReference>
<comment type="subcellular location">
    <subcellularLocation>
        <location evidence="1">Nucleus</location>
    </subcellularLocation>
</comment>
<proteinExistence type="predicted"/>
<evidence type="ECO:0000313" key="3">
    <source>
        <dbReference type="Proteomes" id="UP000015102"/>
    </source>
</evidence>
<evidence type="ECO:0000313" key="2">
    <source>
        <dbReference type="EnsemblMetazoa" id="MESCA004217-PA"/>
    </source>
</evidence>
<organism evidence="2 3">
    <name type="scientific">Megaselia scalaris</name>
    <name type="common">Humpbacked fly</name>
    <name type="synonym">Phora scalaris</name>
    <dbReference type="NCBI Taxonomy" id="36166"/>
    <lineage>
        <taxon>Eukaryota</taxon>
        <taxon>Metazoa</taxon>
        <taxon>Ecdysozoa</taxon>
        <taxon>Arthropoda</taxon>
        <taxon>Hexapoda</taxon>
        <taxon>Insecta</taxon>
        <taxon>Pterygota</taxon>
        <taxon>Neoptera</taxon>
        <taxon>Endopterygota</taxon>
        <taxon>Diptera</taxon>
        <taxon>Brachycera</taxon>
        <taxon>Muscomorpha</taxon>
        <taxon>Platypezoidea</taxon>
        <taxon>Phoridae</taxon>
        <taxon>Megaseliini</taxon>
        <taxon>Megaselia</taxon>
    </lineage>
</organism>
<dbReference type="EMBL" id="CAQQ02134279">
    <property type="status" value="NOT_ANNOTATED_CDS"/>
    <property type="molecule type" value="Genomic_DNA"/>
</dbReference>
<dbReference type="SUPFAM" id="SSF46689">
    <property type="entry name" value="Homeodomain-like"/>
    <property type="match status" value="1"/>
</dbReference>
<dbReference type="Proteomes" id="UP000015102">
    <property type="component" value="Unassembled WGS sequence"/>
</dbReference>
<dbReference type="OMA" id="QGRFRCT"/>
<reference evidence="2" key="2">
    <citation type="submission" date="2015-06" db="UniProtKB">
        <authorList>
            <consortium name="EnsemblMetazoa"/>
        </authorList>
    </citation>
    <scope>IDENTIFICATION</scope>
</reference>
<reference evidence="3" key="1">
    <citation type="submission" date="2013-02" db="EMBL/GenBank/DDBJ databases">
        <authorList>
            <person name="Hughes D."/>
        </authorList>
    </citation>
    <scope>NUCLEOTIDE SEQUENCE</scope>
    <source>
        <strain>Durham</strain>
        <strain evidence="3">NC isolate 2 -- Noor lab</strain>
    </source>
</reference>
<evidence type="ECO:0008006" key="4">
    <source>
        <dbReference type="Google" id="ProtNLM"/>
    </source>
</evidence>
<dbReference type="Pfam" id="PF13551">
    <property type="entry name" value="HTH_29"/>
    <property type="match status" value="1"/>
</dbReference>
<dbReference type="HOGENOM" id="CLU_2834070_0_0_1"/>
<dbReference type="EnsemblMetazoa" id="MESCA004217-RA">
    <property type="protein sequence ID" value="MESCA004217-PA"/>
    <property type="gene ID" value="MESCA004217"/>
</dbReference>
<keyword evidence="3" id="KW-1185">Reference proteome</keyword>
<dbReference type="AlphaFoldDB" id="T1GL31"/>
<dbReference type="InterPro" id="IPR009057">
    <property type="entry name" value="Homeodomain-like_sf"/>
</dbReference>